<sequence>MEGNESTFTIILPIFVYFMNFNTLASCKLATTPDINIAVDNSLYFQILEPDTLSYTFKIKPSQSFGAPFSDVYKSIDMVLSQPYEACSPLSNDVVGSVVMVTRGACSFLTKSYYAEKAGAVAVIIADNDHENNEALIDMVHDETKREISIPSSFLLGKDGAMIKNELENLGLQKAIITIPINITGILPHQAHRTPWTLWS</sequence>
<dbReference type="Gene3D" id="3.50.30.30">
    <property type="match status" value="1"/>
</dbReference>
<name>V4AT43_LOTGI</name>
<dbReference type="SUPFAM" id="SSF52025">
    <property type="entry name" value="PA domain"/>
    <property type="match status" value="1"/>
</dbReference>
<dbReference type="PANTHER" id="PTHR22702:SF1">
    <property type="entry name" value="PROTEASE-ASSOCIATED DOMAIN-CONTAINING PROTEIN 1"/>
    <property type="match status" value="1"/>
</dbReference>
<dbReference type="HOGENOM" id="CLU_084006_2_0_1"/>
<keyword evidence="5" id="KW-1185">Reference proteome</keyword>
<evidence type="ECO:0000256" key="2">
    <source>
        <dbReference type="ARBA" id="ARBA00023180"/>
    </source>
</evidence>
<gene>
    <name evidence="4" type="ORF">LOTGIDRAFT_238546</name>
</gene>
<feature type="domain" description="PA" evidence="3">
    <location>
        <begin position="79"/>
        <end position="162"/>
    </location>
</feature>
<dbReference type="EMBL" id="KB200702">
    <property type="protein sequence ID" value="ESP00438.1"/>
    <property type="molecule type" value="Genomic_DNA"/>
</dbReference>
<evidence type="ECO:0000256" key="1">
    <source>
        <dbReference type="ARBA" id="ARBA00022729"/>
    </source>
</evidence>
<dbReference type="Pfam" id="PF02225">
    <property type="entry name" value="PA"/>
    <property type="match status" value="1"/>
</dbReference>
<reference evidence="4 5" key="1">
    <citation type="journal article" date="2013" name="Nature">
        <title>Insights into bilaterian evolution from three spiralian genomes.</title>
        <authorList>
            <person name="Simakov O."/>
            <person name="Marletaz F."/>
            <person name="Cho S.J."/>
            <person name="Edsinger-Gonzales E."/>
            <person name="Havlak P."/>
            <person name="Hellsten U."/>
            <person name="Kuo D.H."/>
            <person name="Larsson T."/>
            <person name="Lv J."/>
            <person name="Arendt D."/>
            <person name="Savage R."/>
            <person name="Osoegawa K."/>
            <person name="de Jong P."/>
            <person name="Grimwood J."/>
            <person name="Chapman J.A."/>
            <person name="Shapiro H."/>
            <person name="Aerts A."/>
            <person name="Otillar R.P."/>
            <person name="Terry A.Y."/>
            <person name="Boore J.L."/>
            <person name="Grigoriev I.V."/>
            <person name="Lindberg D.R."/>
            <person name="Seaver E.C."/>
            <person name="Weisblat D.A."/>
            <person name="Putnam N.H."/>
            <person name="Rokhsar D.S."/>
        </authorList>
    </citation>
    <scope>NUCLEOTIDE SEQUENCE [LARGE SCALE GENOMIC DNA]</scope>
</reference>
<evidence type="ECO:0000313" key="5">
    <source>
        <dbReference type="Proteomes" id="UP000030746"/>
    </source>
</evidence>
<dbReference type="OrthoDB" id="206201at2759"/>
<dbReference type="KEGG" id="lgi:LOTGIDRAFT_238546"/>
<dbReference type="PANTHER" id="PTHR22702">
    <property type="entry name" value="PROTEASE-ASSOCIATED DOMAIN-CONTAINING PROTEIN"/>
    <property type="match status" value="1"/>
</dbReference>
<dbReference type="OMA" id="ELMQPPW"/>
<dbReference type="CTD" id="20250785"/>
<organism evidence="4 5">
    <name type="scientific">Lottia gigantea</name>
    <name type="common">Giant owl limpet</name>
    <dbReference type="NCBI Taxonomy" id="225164"/>
    <lineage>
        <taxon>Eukaryota</taxon>
        <taxon>Metazoa</taxon>
        <taxon>Spiralia</taxon>
        <taxon>Lophotrochozoa</taxon>
        <taxon>Mollusca</taxon>
        <taxon>Gastropoda</taxon>
        <taxon>Patellogastropoda</taxon>
        <taxon>Lottioidea</taxon>
        <taxon>Lottiidae</taxon>
        <taxon>Lottia</taxon>
    </lineage>
</organism>
<dbReference type="AlphaFoldDB" id="V4AT43"/>
<evidence type="ECO:0000313" key="4">
    <source>
        <dbReference type="EMBL" id="ESP00438.1"/>
    </source>
</evidence>
<protein>
    <recommendedName>
        <fullName evidence="3">PA domain-containing protein</fullName>
    </recommendedName>
</protein>
<keyword evidence="1" id="KW-0732">Signal</keyword>
<dbReference type="RefSeq" id="XP_009048886.1">
    <property type="nucleotide sequence ID" value="XM_009050638.1"/>
</dbReference>
<dbReference type="GeneID" id="20250785"/>
<dbReference type="InterPro" id="IPR003137">
    <property type="entry name" value="PA_domain"/>
</dbReference>
<proteinExistence type="predicted"/>
<dbReference type="Proteomes" id="UP000030746">
    <property type="component" value="Unassembled WGS sequence"/>
</dbReference>
<evidence type="ECO:0000259" key="3">
    <source>
        <dbReference type="Pfam" id="PF02225"/>
    </source>
</evidence>
<dbReference type="InterPro" id="IPR046450">
    <property type="entry name" value="PA_dom_sf"/>
</dbReference>
<accession>V4AT43</accession>
<keyword evidence="2" id="KW-0325">Glycoprotein</keyword>